<evidence type="ECO:0000256" key="8">
    <source>
        <dbReference type="ARBA" id="ARBA00022786"/>
    </source>
</evidence>
<keyword evidence="13" id="KW-0175">Coiled coil</keyword>
<dbReference type="SMART" id="SM00184">
    <property type="entry name" value="RING"/>
    <property type="match status" value="1"/>
</dbReference>
<dbReference type="InterPro" id="IPR017907">
    <property type="entry name" value="Znf_RING_CS"/>
</dbReference>
<organism evidence="15 16">
    <name type="scientific">Glossina brevipalpis</name>
    <dbReference type="NCBI Taxonomy" id="37001"/>
    <lineage>
        <taxon>Eukaryota</taxon>
        <taxon>Metazoa</taxon>
        <taxon>Ecdysozoa</taxon>
        <taxon>Arthropoda</taxon>
        <taxon>Hexapoda</taxon>
        <taxon>Insecta</taxon>
        <taxon>Pterygota</taxon>
        <taxon>Neoptera</taxon>
        <taxon>Endopterygota</taxon>
        <taxon>Diptera</taxon>
        <taxon>Brachycera</taxon>
        <taxon>Muscomorpha</taxon>
        <taxon>Hippoboscoidea</taxon>
        <taxon>Glossinidae</taxon>
        <taxon>Glossina</taxon>
    </lineage>
</organism>
<dbReference type="InterPro" id="IPR001841">
    <property type="entry name" value="Znf_RING"/>
</dbReference>
<evidence type="ECO:0000256" key="12">
    <source>
        <dbReference type="PROSITE-ProRule" id="PRU00175"/>
    </source>
</evidence>
<name>A0A1A9WZR6_9MUSC</name>
<evidence type="ECO:0000256" key="9">
    <source>
        <dbReference type="ARBA" id="ARBA00022833"/>
    </source>
</evidence>
<sequence>MGYDLQRFQGEVDEELICPVCCGVLEEPVEAAECEHTFCRTCINDWLSRQSSCPLDTNSLTVANLRPASRIMKRLLSRLSITCNNAGRGCTLILRLDALNSHLEECEHNPERSADAPEELLAHGCVQELRNMVLMQERTISEITTEMADQTTIINELQNELRDFNRTMGVLNPVMRVIIDETELDQMGFDETELDEIFGWSNNLDRNRMIGWSDMLLMMVRILQMIIERALSELFVQLIYLIASWKIPRGFSSLEIRQNNHRIYDNLAHRRVSGKQALLVLSCDNAHMPDDVILNWA</sequence>
<evidence type="ECO:0000256" key="11">
    <source>
        <dbReference type="ARBA" id="ARBA00031762"/>
    </source>
</evidence>
<dbReference type="Pfam" id="PF13923">
    <property type="entry name" value="zf-C3HC4_2"/>
    <property type="match status" value="1"/>
</dbReference>
<dbReference type="Proteomes" id="UP000091820">
    <property type="component" value="Unassembled WGS sequence"/>
</dbReference>
<evidence type="ECO:0000256" key="13">
    <source>
        <dbReference type="SAM" id="Coils"/>
    </source>
</evidence>
<dbReference type="SUPFAM" id="SSF49599">
    <property type="entry name" value="TRAF domain-like"/>
    <property type="match status" value="1"/>
</dbReference>
<comment type="pathway">
    <text evidence="2">Protein modification; protein ubiquitination.</text>
</comment>
<evidence type="ECO:0000256" key="2">
    <source>
        <dbReference type="ARBA" id="ARBA00004906"/>
    </source>
</evidence>
<evidence type="ECO:0000256" key="3">
    <source>
        <dbReference type="ARBA" id="ARBA00012483"/>
    </source>
</evidence>
<accession>A0A1A9WZR6</accession>
<dbReference type="InterPro" id="IPR013083">
    <property type="entry name" value="Znf_RING/FYVE/PHD"/>
</dbReference>
<dbReference type="InterPro" id="IPR037255">
    <property type="entry name" value="NRDP1_C"/>
</dbReference>
<dbReference type="SUPFAM" id="SSF160088">
    <property type="entry name" value="NRDP1 C-terminal domain-like"/>
    <property type="match status" value="1"/>
</dbReference>
<feature type="domain" description="RING-type" evidence="14">
    <location>
        <begin position="18"/>
        <end position="57"/>
    </location>
</feature>
<evidence type="ECO:0000256" key="7">
    <source>
        <dbReference type="ARBA" id="ARBA00022771"/>
    </source>
</evidence>
<keyword evidence="6" id="KW-0479">Metal-binding</keyword>
<keyword evidence="5" id="KW-0808">Transferase</keyword>
<dbReference type="GO" id="GO:0043122">
    <property type="term" value="P:regulation of canonical NF-kappaB signal transduction"/>
    <property type="evidence" value="ECO:0007669"/>
    <property type="project" value="TreeGrafter"/>
</dbReference>
<dbReference type="GO" id="GO:0016567">
    <property type="term" value="P:protein ubiquitination"/>
    <property type="evidence" value="ECO:0007669"/>
    <property type="project" value="UniProtKB-UniPathway"/>
</dbReference>
<protein>
    <recommendedName>
        <fullName evidence="4">E3 ubiquitin-protein ligase NRDP1</fullName>
        <ecNumber evidence="3">2.3.2.27</ecNumber>
    </recommendedName>
    <alternativeName>
        <fullName evidence="10">RING finger protein 41</fullName>
    </alternativeName>
    <alternativeName>
        <fullName evidence="11">RING-type E3 ubiquitin transferase NRDP1</fullName>
    </alternativeName>
</protein>
<dbReference type="UniPathway" id="UPA00143"/>
<keyword evidence="8" id="KW-0833">Ubl conjugation pathway</keyword>
<reference evidence="16" key="1">
    <citation type="submission" date="2014-03" db="EMBL/GenBank/DDBJ databases">
        <authorList>
            <person name="Aksoy S."/>
            <person name="Warren W."/>
            <person name="Wilson R.K."/>
        </authorList>
    </citation>
    <scope>NUCLEOTIDE SEQUENCE [LARGE SCALE GENOMIC DNA]</scope>
    <source>
        <strain evidence="16">IAEA</strain>
    </source>
</reference>
<dbReference type="GO" id="GO:0061630">
    <property type="term" value="F:ubiquitin protein ligase activity"/>
    <property type="evidence" value="ECO:0007669"/>
    <property type="project" value="UniProtKB-EC"/>
</dbReference>
<proteinExistence type="predicted"/>
<dbReference type="PROSITE" id="PS50089">
    <property type="entry name" value="ZF_RING_2"/>
    <property type="match status" value="1"/>
</dbReference>
<comment type="catalytic activity">
    <reaction evidence="1">
        <text>S-ubiquitinyl-[E2 ubiquitin-conjugating enzyme]-L-cysteine + [acceptor protein]-L-lysine = [E2 ubiquitin-conjugating enzyme]-L-cysteine + N(6)-ubiquitinyl-[acceptor protein]-L-lysine.</text>
        <dbReference type="EC" id="2.3.2.27"/>
    </reaction>
</comment>
<reference evidence="15" key="2">
    <citation type="submission" date="2020-05" db="UniProtKB">
        <authorList>
            <consortium name="EnsemblMetazoa"/>
        </authorList>
    </citation>
    <scope>IDENTIFICATION</scope>
    <source>
        <strain evidence="15">IAEA</strain>
    </source>
</reference>
<dbReference type="Pfam" id="PF08941">
    <property type="entry name" value="USP8_interact"/>
    <property type="match status" value="1"/>
</dbReference>
<dbReference type="VEuPathDB" id="VectorBase:GBRI038880"/>
<dbReference type="SUPFAM" id="SSF57850">
    <property type="entry name" value="RING/U-box"/>
    <property type="match status" value="1"/>
</dbReference>
<evidence type="ECO:0000256" key="4">
    <source>
        <dbReference type="ARBA" id="ARBA00015711"/>
    </source>
</evidence>
<evidence type="ECO:0000256" key="1">
    <source>
        <dbReference type="ARBA" id="ARBA00000900"/>
    </source>
</evidence>
<keyword evidence="7 12" id="KW-0863">Zinc-finger</keyword>
<dbReference type="PANTHER" id="PTHR10131">
    <property type="entry name" value="TNF RECEPTOR ASSOCIATED FACTOR"/>
    <property type="match status" value="1"/>
</dbReference>
<evidence type="ECO:0000259" key="14">
    <source>
        <dbReference type="PROSITE" id="PS50089"/>
    </source>
</evidence>
<evidence type="ECO:0000256" key="10">
    <source>
        <dbReference type="ARBA" id="ARBA00030556"/>
    </source>
</evidence>
<dbReference type="PROSITE" id="PS00518">
    <property type="entry name" value="ZF_RING_1"/>
    <property type="match status" value="1"/>
</dbReference>
<dbReference type="AlphaFoldDB" id="A0A1A9WZR6"/>
<dbReference type="InterPro" id="IPR015036">
    <property type="entry name" value="NRDP1"/>
</dbReference>
<dbReference type="STRING" id="37001.A0A1A9WZR6"/>
<feature type="coiled-coil region" evidence="13">
    <location>
        <begin position="140"/>
        <end position="167"/>
    </location>
</feature>
<evidence type="ECO:0000313" key="16">
    <source>
        <dbReference type="Proteomes" id="UP000091820"/>
    </source>
</evidence>
<evidence type="ECO:0000256" key="6">
    <source>
        <dbReference type="ARBA" id="ARBA00022723"/>
    </source>
</evidence>
<evidence type="ECO:0000313" key="15">
    <source>
        <dbReference type="EnsemblMetazoa" id="GBRI038880-PA"/>
    </source>
</evidence>
<keyword evidence="9" id="KW-0862">Zinc</keyword>
<dbReference type="Gene3D" id="3.30.40.10">
    <property type="entry name" value="Zinc/RING finger domain, C3HC4 (zinc finger)"/>
    <property type="match status" value="1"/>
</dbReference>
<dbReference type="EC" id="2.3.2.27" evidence="3"/>
<evidence type="ECO:0000256" key="5">
    <source>
        <dbReference type="ARBA" id="ARBA00022679"/>
    </source>
</evidence>
<dbReference type="GO" id="GO:0008270">
    <property type="term" value="F:zinc ion binding"/>
    <property type="evidence" value="ECO:0007669"/>
    <property type="project" value="UniProtKB-KW"/>
</dbReference>
<keyword evidence="16" id="KW-1185">Reference proteome</keyword>
<dbReference type="EnsemblMetazoa" id="GBRI038880-RA">
    <property type="protein sequence ID" value="GBRI038880-PA"/>
    <property type="gene ID" value="GBRI038880"/>
</dbReference>
<dbReference type="PANTHER" id="PTHR10131:SF157">
    <property type="entry name" value="RECEPTOR-ASSOCIATED FACTOR, PUTATIVE-RELATED"/>
    <property type="match status" value="1"/>
</dbReference>